<dbReference type="Proteomes" id="UP000518681">
    <property type="component" value="Unassembled WGS sequence"/>
</dbReference>
<evidence type="ECO:0000313" key="3">
    <source>
        <dbReference type="Proteomes" id="UP000518681"/>
    </source>
</evidence>
<comment type="caution">
    <text evidence="2">The sequence shown here is derived from an EMBL/GenBank/DDBJ whole genome shotgun (WGS) entry which is preliminary data.</text>
</comment>
<organism evidence="2 3">
    <name type="scientific">Paraburkholderia fungorum</name>
    <dbReference type="NCBI Taxonomy" id="134537"/>
    <lineage>
        <taxon>Bacteria</taxon>
        <taxon>Pseudomonadati</taxon>
        <taxon>Pseudomonadota</taxon>
        <taxon>Betaproteobacteria</taxon>
        <taxon>Burkholderiales</taxon>
        <taxon>Burkholderiaceae</taxon>
        <taxon>Paraburkholderia</taxon>
    </lineage>
</organism>
<gene>
    <name evidence="2" type="ORF">GGD69_005119</name>
</gene>
<evidence type="ECO:0000313" key="2">
    <source>
        <dbReference type="EMBL" id="MBB6204225.1"/>
    </source>
</evidence>
<reference evidence="2 3" key="1">
    <citation type="submission" date="2020-08" db="EMBL/GenBank/DDBJ databases">
        <title>Genomic Encyclopedia of Type Strains, Phase IV (KMG-V): Genome sequencing to study the core and pangenomes of soil and plant-associated prokaryotes.</title>
        <authorList>
            <person name="Whitman W."/>
        </authorList>
    </citation>
    <scope>NUCLEOTIDE SEQUENCE [LARGE SCALE GENOMIC DNA]</scope>
    <source>
        <strain evidence="2 3">SEMIA 4013</strain>
    </source>
</reference>
<dbReference type="EMBL" id="JACIIK010000009">
    <property type="protein sequence ID" value="MBB6204225.1"/>
    <property type="molecule type" value="Genomic_DNA"/>
</dbReference>
<evidence type="ECO:0008006" key="4">
    <source>
        <dbReference type="Google" id="ProtNLM"/>
    </source>
</evidence>
<proteinExistence type="predicted"/>
<accession>A0AAW3V359</accession>
<protein>
    <recommendedName>
        <fullName evidence="4">Terminase</fullName>
    </recommendedName>
</protein>
<evidence type="ECO:0000256" key="1">
    <source>
        <dbReference type="SAM" id="MobiDB-lite"/>
    </source>
</evidence>
<sequence length="272" mass="31021">MSKNIQYPSHWTDMSNYLVHFAKGKGAGKGISAAMLKKAHDPGYWTMLSILSGAELKPGGAFGIGRKLAPNTEQQQVVCFSEIPPGEWLRLSERRKSAFGIGFSKQFIAQRGGGPVWYARNGSDQNKALKKLMKLGADDPENPIWRITAMIDAPGSYGWSSYEYEWEREWRHIGKLTFKPEDVAFLFIPEELHAQARAFFSDVYHNNTGPSYFCPFIDAKWSRSRVEEELHKDPIKVPPDLPSYEERYTEWDDGNGSRGSVRVTRLRRLQKE</sequence>
<feature type="region of interest" description="Disordered" evidence="1">
    <location>
        <begin position="237"/>
        <end position="272"/>
    </location>
</feature>
<dbReference type="RefSeq" id="WP_183800425.1">
    <property type="nucleotide sequence ID" value="NZ_JACIII010000013.1"/>
</dbReference>
<name>A0AAW3V359_9BURK</name>
<dbReference type="AlphaFoldDB" id="A0AAW3V359"/>